<dbReference type="EMBL" id="DTBP01000005">
    <property type="protein sequence ID" value="HGQ73533.1"/>
    <property type="molecule type" value="Genomic_DNA"/>
</dbReference>
<feature type="transmembrane region" description="Helical" evidence="1">
    <location>
        <begin position="6"/>
        <end position="28"/>
    </location>
</feature>
<sequence>MKAVSPLIATGVLLVITLVGGVLVYNFVIRSLSATHNYGLINVVSARGIVLGDKTIISVRIANIGTASTEVREVVLYPTNISIPISVAIEPGVTRNINIVINGKLESGKYYVIVKYDHGESEPCELVFTN</sequence>
<keyword evidence="1" id="KW-0812">Transmembrane</keyword>
<evidence type="ECO:0000256" key="1">
    <source>
        <dbReference type="SAM" id="Phobius"/>
    </source>
</evidence>
<keyword evidence="1" id="KW-1133">Transmembrane helix</keyword>
<proteinExistence type="predicted"/>
<comment type="caution">
    <text evidence="2">The sequence shown here is derived from an EMBL/GenBank/DDBJ whole genome shotgun (WGS) entry which is preliminary data.</text>
</comment>
<protein>
    <recommendedName>
        <fullName evidence="3">CARDB domain-containing protein</fullName>
    </recommendedName>
</protein>
<evidence type="ECO:0008006" key="3">
    <source>
        <dbReference type="Google" id="ProtNLM"/>
    </source>
</evidence>
<name>A0A7C4NQC7_STAMA</name>
<organism evidence="2">
    <name type="scientific">Staphylothermus marinus</name>
    <dbReference type="NCBI Taxonomy" id="2280"/>
    <lineage>
        <taxon>Archaea</taxon>
        <taxon>Thermoproteota</taxon>
        <taxon>Thermoprotei</taxon>
        <taxon>Desulfurococcales</taxon>
        <taxon>Desulfurococcaceae</taxon>
        <taxon>Staphylothermus</taxon>
    </lineage>
</organism>
<evidence type="ECO:0000313" key="2">
    <source>
        <dbReference type="EMBL" id="HGQ73533.1"/>
    </source>
</evidence>
<gene>
    <name evidence="2" type="ORF">ENU20_00430</name>
</gene>
<reference evidence="2" key="1">
    <citation type="journal article" date="2020" name="mSystems">
        <title>Genome- and Community-Level Interaction Insights into Carbon Utilization and Element Cycling Functions of Hydrothermarchaeota in Hydrothermal Sediment.</title>
        <authorList>
            <person name="Zhou Z."/>
            <person name="Liu Y."/>
            <person name="Xu W."/>
            <person name="Pan J."/>
            <person name="Luo Z.H."/>
            <person name="Li M."/>
        </authorList>
    </citation>
    <scope>NUCLEOTIDE SEQUENCE [LARGE SCALE GENOMIC DNA]</scope>
    <source>
        <strain evidence="2">SpSt-648</strain>
    </source>
</reference>
<accession>A0A7C4NQC7</accession>
<dbReference type="AlphaFoldDB" id="A0A7C4NQC7"/>
<keyword evidence="1" id="KW-0472">Membrane</keyword>